<dbReference type="GO" id="GO:0005634">
    <property type="term" value="C:nucleus"/>
    <property type="evidence" value="ECO:0007669"/>
    <property type="project" value="TreeGrafter"/>
</dbReference>
<dbReference type="CDD" id="cd05251">
    <property type="entry name" value="NmrA_like_SDR_a"/>
    <property type="match status" value="1"/>
</dbReference>
<dbReference type="InterPro" id="IPR008030">
    <property type="entry name" value="NmrA-like"/>
</dbReference>
<name>A0A6A6EFE9_9PEZI</name>
<evidence type="ECO:0000259" key="3">
    <source>
        <dbReference type="Pfam" id="PF05368"/>
    </source>
</evidence>
<reference evidence="4" key="1">
    <citation type="journal article" date="2020" name="Stud. Mycol.">
        <title>101 Dothideomycetes genomes: a test case for predicting lifestyles and emergence of pathogens.</title>
        <authorList>
            <person name="Haridas S."/>
            <person name="Albert R."/>
            <person name="Binder M."/>
            <person name="Bloem J."/>
            <person name="Labutti K."/>
            <person name="Salamov A."/>
            <person name="Andreopoulos B."/>
            <person name="Baker S."/>
            <person name="Barry K."/>
            <person name="Bills G."/>
            <person name="Bluhm B."/>
            <person name="Cannon C."/>
            <person name="Castanera R."/>
            <person name="Culley D."/>
            <person name="Daum C."/>
            <person name="Ezra D."/>
            <person name="Gonzalez J."/>
            <person name="Henrissat B."/>
            <person name="Kuo A."/>
            <person name="Liang C."/>
            <person name="Lipzen A."/>
            <person name="Lutzoni F."/>
            <person name="Magnuson J."/>
            <person name="Mondo S."/>
            <person name="Nolan M."/>
            <person name="Ohm R."/>
            <person name="Pangilinan J."/>
            <person name="Park H.-J."/>
            <person name="Ramirez L."/>
            <person name="Alfaro M."/>
            <person name="Sun H."/>
            <person name="Tritt A."/>
            <person name="Yoshinaga Y."/>
            <person name="Zwiers L.-H."/>
            <person name="Turgeon B."/>
            <person name="Goodwin S."/>
            <person name="Spatafora J."/>
            <person name="Crous P."/>
            <person name="Grigoriev I."/>
        </authorList>
    </citation>
    <scope>NUCLEOTIDE SEQUENCE</scope>
    <source>
        <strain evidence="4">CBS 207.26</strain>
    </source>
</reference>
<feature type="domain" description="NmrA-like" evidence="3">
    <location>
        <begin position="1"/>
        <end position="263"/>
    </location>
</feature>
<evidence type="ECO:0000313" key="4">
    <source>
        <dbReference type="EMBL" id="KAF2188606.1"/>
    </source>
</evidence>
<sequence length="301" mass="33072">MSKTLLITGATGKQGGAVIKALAGSGFEILALTRNPSSPSAQKLSQRSSNVKLLQGDLDNPTAIFHNSQEVTSNPIWGVFSVQVNVVGSGGKTEEQQGKALIDAALAANVKFFIYTSVDRGGPRSSSNPTPVPHFAAKHNIEKHLEQKAANSSMQFTVLRPTSFMDGLVNDFQGQVMVSMWKTAMRDKPMQLIATCDIGWFAAQAFKCPNEFAGRYLSLAGAELTFDQANEIFKRRFGRDMPSTYGILASILLWIVKEAGETFKWLSEDGYGADIEELKRMYPDLMDFRIWLEKESNFKAG</sequence>
<dbReference type="InterPro" id="IPR036291">
    <property type="entry name" value="NAD(P)-bd_dom_sf"/>
</dbReference>
<accession>A0A6A6EFE9</accession>
<dbReference type="InterPro" id="IPR051164">
    <property type="entry name" value="NmrA-like_oxidored"/>
</dbReference>
<dbReference type="Gene3D" id="3.40.50.720">
    <property type="entry name" value="NAD(P)-binding Rossmann-like Domain"/>
    <property type="match status" value="1"/>
</dbReference>
<proteinExistence type="inferred from homology"/>
<keyword evidence="5" id="KW-1185">Reference proteome</keyword>
<dbReference type="SUPFAM" id="SSF51735">
    <property type="entry name" value="NAD(P)-binding Rossmann-fold domains"/>
    <property type="match status" value="1"/>
</dbReference>
<dbReference type="EMBL" id="ML994623">
    <property type="protein sequence ID" value="KAF2188606.1"/>
    <property type="molecule type" value="Genomic_DNA"/>
</dbReference>
<dbReference type="Gene3D" id="3.90.25.10">
    <property type="entry name" value="UDP-galactose 4-epimerase, domain 1"/>
    <property type="match status" value="1"/>
</dbReference>
<protein>
    <submittedName>
        <fullName evidence="4">NAD(P)-binding protein</fullName>
    </submittedName>
</protein>
<evidence type="ECO:0000256" key="2">
    <source>
        <dbReference type="ARBA" id="ARBA00022857"/>
    </source>
</evidence>
<organism evidence="4 5">
    <name type="scientific">Zopfia rhizophila CBS 207.26</name>
    <dbReference type="NCBI Taxonomy" id="1314779"/>
    <lineage>
        <taxon>Eukaryota</taxon>
        <taxon>Fungi</taxon>
        <taxon>Dikarya</taxon>
        <taxon>Ascomycota</taxon>
        <taxon>Pezizomycotina</taxon>
        <taxon>Dothideomycetes</taxon>
        <taxon>Dothideomycetes incertae sedis</taxon>
        <taxon>Zopfiaceae</taxon>
        <taxon>Zopfia</taxon>
    </lineage>
</organism>
<dbReference type="PANTHER" id="PTHR42748:SF7">
    <property type="entry name" value="NMRA LIKE REDOX SENSOR 1-RELATED"/>
    <property type="match status" value="1"/>
</dbReference>
<dbReference type="OrthoDB" id="9997102at2759"/>
<keyword evidence="2" id="KW-0521">NADP</keyword>
<dbReference type="Proteomes" id="UP000800200">
    <property type="component" value="Unassembled WGS sequence"/>
</dbReference>
<dbReference type="Pfam" id="PF05368">
    <property type="entry name" value="NmrA"/>
    <property type="match status" value="1"/>
</dbReference>
<dbReference type="AlphaFoldDB" id="A0A6A6EFE9"/>
<evidence type="ECO:0000313" key="5">
    <source>
        <dbReference type="Proteomes" id="UP000800200"/>
    </source>
</evidence>
<evidence type="ECO:0000256" key="1">
    <source>
        <dbReference type="ARBA" id="ARBA00006328"/>
    </source>
</evidence>
<comment type="similarity">
    <text evidence="1">Belongs to the NmrA-type oxidoreductase family.</text>
</comment>
<gene>
    <name evidence="4" type="ORF">K469DRAFT_627181</name>
</gene>
<dbReference type="PANTHER" id="PTHR42748">
    <property type="entry name" value="NITROGEN METABOLITE REPRESSION PROTEIN NMRA FAMILY MEMBER"/>
    <property type="match status" value="1"/>
</dbReference>